<reference evidence="2" key="1">
    <citation type="submission" date="2020-04" db="EMBL/GenBank/DDBJ databases">
        <title>Draft genome resource of the tomato pathogen Pseudocercospora fuligena.</title>
        <authorList>
            <person name="Zaccaron A."/>
        </authorList>
    </citation>
    <scope>NUCLEOTIDE SEQUENCE</scope>
    <source>
        <strain evidence="2">PF001</strain>
    </source>
</reference>
<comment type="caution">
    <text evidence="2">The sequence shown here is derived from an EMBL/GenBank/DDBJ whole genome shotgun (WGS) entry which is preliminary data.</text>
</comment>
<evidence type="ECO:0000256" key="1">
    <source>
        <dbReference type="SAM" id="MobiDB-lite"/>
    </source>
</evidence>
<feature type="compositionally biased region" description="Basic and acidic residues" evidence="1">
    <location>
        <begin position="156"/>
        <end position="185"/>
    </location>
</feature>
<proteinExistence type="predicted"/>
<dbReference type="EMBL" id="JABCIY010000248">
    <property type="protein sequence ID" value="KAF7186749.1"/>
    <property type="molecule type" value="Genomic_DNA"/>
</dbReference>
<sequence length="229" mass="26455">MKVRKQWQKKYDDECVAHRDSINKLHGAQAQMKNDATTFQQKLALYDGVTETLAERTRQRDEKSVKYTALSVELESCKLQLSESKKIQEQESKRANEAEENAMKHFNAKKEVENERDGLKAQLDTIESVFYQRRQDGKVASATKQREDTRPTTNHDAPKAIDKVSDRLTDNEGHDIIRKDSHSPERNAINTPSTTKKRQADGKLPSVPKKRRTYNDSTSREHDIYRPPM</sequence>
<dbReference type="OrthoDB" id="10503525at2759"/>
<evidence type="ECO:0000313" key="3">
    <source>
        <dbReference type="Proteomes" id="UP000660729"/>
    </source>
</evidence>
<feature type="compositionally biased region" description="Basic and acidic residues" evidence="1">
    <location>
        <begin position="218"/>
        <end position="229"/>
    </location>
</feature>
<keyword evidence="3" id="KW-1185">Reference proteome</keyword>
<name>A0A8H6VG03_9PEZI</name>
<feature type="region of interest" description="Disordered" evidence="1">
    <location>
        <begin position="84"/>
        <end position="117"/>
    </location>
</feature>
<feature type="region of interest" description="Disordered" evidence="1">
    <location>
        <begin position="131"/>
        <end position="229"/>
    </location>
</feature>
<protein>
    <submittedName>
        <fullName evidence="2">Uncharacterized protein</fullName>
    </submittedName>
</protein>
<organism evidence="2 3">
    <name type="scientific">Pseudocercospora fuligena</name>
    <dbReference type="NCBI Taxonomy" id="685502"/>
    <lineage>
        <taxon>Eukaryota</taxon>
        <taxon>Fungi</taxon>
        <taxon>Dikarya</taxon>
        <taxon>Ascomycota</taxon>
        <taxon>Pezizomycotina</taxon>
        <taxon>Dothideomycetes</taxon>
        <taxon>Dothideomycetidae</taxon>
        <taxon>Mycosphaerellales</taxon>
        <taxon>Mycosphaerellaceae</taxon>
        <taxon>Pseudocercospora</taxon>
    </lineage>
</organism>
<evidence type="ECO:0000313" key="2">
    <source>
        <dbReference type="EMBL" id="KAF7186749.1"/>
    </source>
</evidence>
<accession>A0A8H6VG03</accession>
<dbReference type="Proteomes" id="UP000660729">
    <property type="component" value="Unassembled WGS sequence"/>
</dbReference>
<dbReference type="AlphaFoldDB" id="A0A8H6VG03"/>
<gene>
    <name evidence="2" type="ORF">HII31_11981</name>
</gene>